<dbReference type="AlphaFoldDB" id="K1Q8F3"/>
<dbReference type="HOGENOM" id="CLU_1295514_0_0_1"/>
<gene>
    <name evidence="1" type="ORF">CGI_10014837</name>
</gene>
<sequence>MLKCRNEIKAEEFRKGTHYTEEEPACLPLNFRTNAADFGRVVAIIKLSQHIAVNIAYILVMQLAHFVFEYSDNTWDGYKYRTFLARNEAESLVSLTDSTIEKETSIDEYESSAILPDWTTEVCRSGMCFNGESDCRESCARICREQGGRGFCYFDNFLSQVEDCGTTQCYSDRHSCDSACASHCQPELYSCDLKWHGRYKCQCIQQVVVQPLH</sequence>
<protein>
    <submittedName>
        <fullName evidence="1">Uncharacterized protein</fullName>
    </submittedName>
</protein>
<proteinExistence type="predicted"/>
<organism evidence="1">
    <name type="scientific">Magallana gigas</name>
    <name type="common">Pacific oyster</name>
    <name type="synonym">Crassostrea gigas</name>
    <dbReference type="NCBI Taxonomy" id="29159"/>
    <lineage>
        <taxon>Eukaryota</taxon>
        <taxon>Metazoa</taxon>
        <taxon>Spiralia</taxon>
        <taxon>Lophotrochozoa</taxon>
        <taxon>Mollusca</taxon>
        <taxon>Bivalvia</taxon>
        <taxon>Autobranchia</taxon>
        <taxon>Pteriomorphia</taxon>
        <taxon>Ostreida</taxon>
        <taxon>Ostreoidea</taxon>
        <taxon>Ostreidae</taxon>
        <taxon>Magallana</taxon>
    </lineage>
</organism>
<name>K1Q8F3_MAGGI</name>
<reference evidence="1" key="1">
    <citation type="journal article" date="2012" name="Nature">
        <title>The oyster genome reveals stress adaptation and complexity of shell formation.</title>
        <authorList>
            <person name="Zhang G."/>
            <person name="Fang X."/>
            <person name="Guo X."/>
            <person name="Li L."/>
            <person name="Luo R."/>
            <person name="Xu F."/>
            <person name="Yang P."/>
            <person name="Zhang L."/>
            <person name="Wang X."/>
            <person name="Qi H."/>
            <person name="Xiong Z."/>
            <person name="Que H."/>
            <person name="Xie Y."/>
            <person name="Holland P.W."/>
            <person name="Paps J."/>
            <person name="Zhu Y."/>
            <person name="Wu F."/>
            <person name="Chen Y."/>
            <person name="Wang J."/>
            <person name="Peng C."/>
            <person name="Meng J."/>
            <person name="Yang L."/>
            <person name="Liu J."/>
            <person name="Wen B."/>
            <person name="Zhang N."/>
            <person name="Huang Z."/>
            <person name="Zhu Q."/>
            <person name="Feng Y."/>
            <person name="Mount A."/>
            <person name="Hedgecock D."/>
            <person name="Xu Z."/>
            <person name="Liu Y."/>
            <person name="Domazet-Loso T."/>
            <person name="Du Y."/>
            <person name="Sun X."/>
            <person name="Zhang S."/>
            <person name="Liu B."/>
            <person name="Cheng P."/>
            <person name="Jiang X."/>
            <person name="Li J."/>
            <person name="Fan D."/>
            <person name="Wang W."/>
            <person name="Fu W."/>
            <person name="Wang T."/>
            <person name="Wang B."/>
            <person name="Zhang J."/>
            <person name="Peng Z."/>
            <person name="Li Y."/>
            <person name="Li N."/>
            <person name="Wang J."/>
            <person name="Chen M."/>
            <person name="He Y."/>
            <person name="Tan F."/>
            <person name="Song X."/>
            <person name="Zheng Q."/>
            <person name="Huang R."/>
            <person name="Yang H."/>
            <person name="Du X."/>
            <person name="Chen L."/>
            <person name="Yang M."/>
            <person name="Gaffney P.M."/>
            <person name="Wang S."/>
            <person name="Luo L."/>
            <person name="She Z."/>
            <person name="Ming Y."/>
            <person name="Huang W."/>
            <person name="Zhang S."/>
            <person name="Huang B."/>
            <person name="Zhang Y."/>
            <person name="Qu T."/>
            <person name="Ni P."/>
            <person name="Miao G."/>
            <person name="Wang J."/>
            <person name="Wang Q."/>
            <person name="Steinberg C.E."/>
            <person name="Wang H."/>
            <person name="Li N."/>
            <person name="Qian L."/>
            <person name="Zhang G."/>
            <person name="Li Y."/>
            <person name="Yang H."/>
            <person name="Liu X."/>
            <person name="Wang J."/>
            <person name="Yin Y."/>
            <person name="Wang J."/>
        </authorList>
    </citation>
    <scope>NUCLEOTIDE SEQUENCE [LARGE SCALE GENOMIC DNA]</scope>
    <source>
        <strain evidence="1">05x7-T-G4-1.051#20</strain>
    </source>
</reference>
<dbReference type="EMBL" id="JH818228">
    <property type="protein sequence ID" value="EKC33027.1"/>
    <property type="molecule type" value="Genomic_DNA"/>
</dbReference>
<evidence type="ECO:0000313" key="1">
    <source>
        <dbReference type="EMBL" id="EKC33027.1"/>
    </source>
</evidence>
<dbReference type="InParanoid" id="K1Q8F3"/>
<accession>K1Q8F3</accession>